<name>A0A6J8E4R9_MYTCO</name>
<feature type="domain" description="EF-hand" evidence="2">
    <location>
        <begin position="252"/>
        <end position="287"/>
    </location>
</feature>
<evidence type="ECO:0000256" key="1">
    <source>
        <dbReference type="SAM" id="MobiDB-lite"/>
    </source>
</evidence>
<keyword evidence="4" id="KW-1185">Reference proteome</keyword>
<proteinExistence type="predicted"/>
<evidence type="ECO:0000313" key="4">
    <source>
        <dbReference type="Proteomes" id="UP000507470"/>
    </source>
</evidence>
<feature type="compositionally biased region" description="Polar residues" evidence="1">
    <location>
        <begin position="302"/>
        <end position="316"/>
    </location>
</feature>
<organism evidence="3 4">
    <name type="scientific">Mytilus coruscus</name>
    <name type="common">Sea mussel</name>
    <dbReference type="NCBI Taxonomy" id="42192"/>
    <lineage>
        <taxon>Eukaryota</taxon>
        <taxon>Metazoa</taxon>
        <taxon>Spiralia</taxon>
        <taxon>Lophotrochozoa</taxon>
        <taxon>Mollusca</taxon>
        <taxon>Bivalvia</taxon>
        <taxon>Autobranchia</taxon>
        <taxon>Pteriomorphia</taxon>
        <taxon>Mytilida</taxon>
        <taxon>Mytiloidea</taxon>
        <taxon>Mytilidae</taxon>
        <taxon>Mytilinae</taxon>
        <taxon>Mytilus</taxon>
    </lineage>
</organism>
<feature type="domain" description="EF-hand" evidence="2">
    <location>
        <begin position="216"/>
        <end position="251"/>
    </location>
</feature>
<dbReference type="PANTHER" id="PTHR47225:SF1">
    <property type="entry name" value="EF-HAND CALCIUM-BINDING DOMAIN-CONTAINING PROTEIN 12"/>
    <property type="match status" value="1"/>
</dbReference>
<dbReference type="PANTHER" id="PTHR47225">
    <property type="entry name" value="EF-HAND CALCIUM-BINDING DOMAIN-CONTAINING PROTEIN 12"/>
    <property type="match status" value="1"/>
</dbReference>
<dbReference type="GO" id="GO:0005509">
    <property type="term" value="F:calcium ion binding"/>
    <property type="evidence" value="ECO:0007669"/>
    <property type="project" value="InterPro"/>
</dbReference>
<dbReference type="SUPFAM" id="SSF47473">
    <property type="entry name" value="EF-hand"/>
    <property type="match status" value="1"/>
</dbReference>
<dbReference type="CDD" id="cd00051">
    <property type="entry name" value="EFh"/>
    <property type="match status" value="1"/>
</dbReference>
<sequence>MPPRGRGGGDIVLDNDVSFPLERLFDHRNLDHLPRENRLDQFERRDLAHVKHYKAAVKIFGGPLSRKRVIQAPPMETPMKHRLGVYLNQKEPPPTIKLCSEMKSKPFIMDKDADAIAAGKKAVAEEDSYKKWIADRQKFRHDLDNMGLNAEWLRRKTNKTELEKRVYRKMVEEAKPKPIIPEPVIEKVLEAMISIVPSVKIPSPLGVRILEQHLRKNQIRLIDLFVMVDRDKNWRISREEFKQAIRESKVTMSESLLEDMILSLDSNFDNYLDYKELAEGLKMWRKERRENKRKALSRESTDLSQKSSTISATPQSLEELYDEPDYLELMKEGKMTSALSRQQDTSEEDIYGDPELAKNKESPKSSKGSLRGSAKGRIGSGMSKTSAKSSRKSVGIDREPSEENIVIGQGEGDLKDSAESEIKVRIGSAKRSASRISGSSRASTPQYLEVPEQDLKPDRMILSSEEAMVDLRKRDREALKNSTRQGSPKVKLPAPGVIKVGDKAIDDHSMRSTLKGETADMVNKFRELKLREYCDITKLCKLNGIILSERLLEKVLLYPPDRPHHEIHRNVKTPADPLLSSHYAEPKKRPRTPIEVKHKDKVKRSKSGKLMFDSRHRYPQKSNVASSGTKENLSTGRAVIRSKIDCWMTFEEYERLTRHLETRYQQLHGSIDTNAFWPGHLLDKVQLCMPPYDKPHPSLNSSNALFREVDKNRRNHVVPIRENSAWPVNEYGFVQNGIYDPYARKY</sequence>
<dbReference type="AlphaFoldDB" id="A0A6J8E4R9"/>
<dbReference type="OrthoDB" id="10005811at2759"/>
<dbReference type="InterPro" id="IPR002048">
    <property type="entry name" value="EF_hand_dom"/>
</dbReference>
<dbReference type="Pfam" id="PF13499">
    <property type="entry name" value="EF-hand_7"/>
    <property type="match status" value="1"/>
</dbReference>
<dbReference type="InterPro" id="IPR011992">
    <property type="entry name" value="EF-hand-dom_pair"/>
</dbReference>
<dbReference type="SMART" id="SM00054">
    <property type="entry name" value="EFh"/>
    <property type="match status" value="2"/>
</dbReference>
<dbReference type="PROSITE" id="PS50222">
    <property type="entry name" value="EF_HAND_2"/>
    <property type="match status" value="2"/>
</dbReference>
<feature type="region of interest" description="Disordered" evidence="1">
    <location>
        <begin position="291"/>
        <end position="317"/>
    </location>
</feature>
<dbReference type="Gene3D" id="1.10.238.10">
    <property type="entry name" value="EF-hand"/>
    <property type="match status" value="1"/>
</dbReference>
<gene>
    <name evidence="3" type="ORF">MCOR_46879</name>
</gene>
<dbReference type="Proteomes" id="UP000507470">
    <property type="component" value="Unassembled WGS sequence"/>
</dbReference>
<evidence type="ECO:0000313" key="3">
    <source>
        <dbReference type="EMBL" id="CAC5414031.1"/>
    </source>
</evidence>
<protein>
    <recommendedName>
        <fullName evidence="2">EF-hand domain-containing protein</fullName>
    </recommendedName>
</protein>
<feature type="compositionally biased region" description="Low complexity" evidence="1">
    <location>
        <begin position="425"/>
        <end position="443"/>
    </location>
</feature>
<evidence type="ECO:0000259" key="2">
    <source>
        <dbReference type="PROSITE" id="PS50222"/>
    </source>
</evidence>
<feature type="region of interest" description="Disordered" evidence="1">
    <location>
        <begin position="334"/>
        <end position="447"/>
    </location>
</feature>
<dbReference type="EMBL" id="CACVKT020008314">
    <property type="protein sequence ID" value="CAC5414031.1"/>
    <property type="molecule type" value="Genomic_DNA"/>
</dbReference>
<feature type="region of interest" description="Disordered" evidence="1">
    <location>
        <begin position="576"/>
        <end position="600"/>
    </location>
</feature>
<feature type="compositionally biased region" description="Basic and acidic residues" evidence="1">
    <location>
        <begin position="412"/>
        <end position="424"/>
    </location>
</feature>
<reference evidence="3 4" key="1">
    <citation type="submission" date="2020-06" db="EMBL/GenBank/DDBJ databases">
        <authorList>
            <person name="Li R."/>
            <person name="Bekaert M."/>
        </authorList>
    </citation>
    <scope>NUCLEOTIDE SEQUENCE [LARGE SCALE GENOMIC DNA]</scope>
    <source>
        <strain evidence="4">wild</strain>
    </source>
</reference>
<dbReference type="InterPro" id="IPR042847">
    <property type="entry name" value="EFC12"/>
</dbReference>
<feature type="compositionally biased region" description="Basic and acidic residues" evidence="1">
    <location>
        <begin position="584"/>
        <end position="598"/>
    </location>
</feature>
<feature type="compositionally biased region" description="Basic and acidic residues" evidence="1">
    <location>
        <begin position="355"/>
        <end position="364"/>
    </location>
</feature>
<accession>A0A6J8E4R9</accession>